<dbReference type="InterPro" id="IPR011009">
    <property type="entry name" value="Kinase-like_dom_sf"/>
</dbReference>
<organism evidence="2 3">
    <name type="scientific">Meripilus lineatus</name>
    <dbReference type="NCBI Taxonomy" id="2056292"/>
    <lineage>
        <taxon>Eukaryota</taxon>
        <taxon>Fungi</taxon>
        <taxon>Dikarya</taxon>
        <taxon>Basidiomycota</taxon>
        <taxon>Agaricomycotina</taxon>
        <taxon>Agaricomycetes</taxon>
        <taxon>Polyporales</taxon>
        <taxon>Meripilaceae</taxon>
        <taxon>Meripilus</taxon>
    </lineage>
</organism>
<accession>A0AAD5US98</accession>
<evidence type="ECO:0000313" key="2">
    <source>
        <dbReference type="EMBL" id="KAJ3476176.1"/>
    </source>
</evidence>
<protein>
    <recommendedName>
        <fullName evidence="1">Protein kinase domain-containing protein</fullName>
    </recommendedName>
</protein>
<dbReference type="PANTHER" id="PTHR38248">
    <property type="entry name" value="FUNK1 6"/>
    <property type="match status" value="1"/>
</dbReference>
<feature type="domain" description="Protein kinase" evidence="1">
    <location>
        <begin position="296"/>
        <end position="630"/>
    </location>
</feature>
<evidence type="ECO:0000313" key="3">
    <source>
        <dbReference type="Proteomes" id="UP001212997"/>
    </source>
</evidence>
<dbReference type="SUPFAM" id="SSF56112">
    <property type="entry name" value="Protein kinase-like (PK-like)"/>
    <property type="match status" value="1"/>
</dbReference>
<dbReference type="AlphaFoldDB" id="A0AAD5US98"/>
<comment type="caution">
    <text evidence="2">The sequence shown here is derived from an EMBL/GenBank/DDBJ whole genome shotgun (WGS) entry which is preliminary data.</text>
</comment>
<dbReference type="InterPro" id="IPR000719">
    <property type="entry name" value="Prot_kinase_dom"/>
</dbReference>
<dbReference type="PROSITE" id="PS50011">
    <property type="entry name" value="PROTEIN_KINASE_DOM"/>
    <property type="match status" value="1"/>
</dbReference>
<sequence>MDDIGPTVHHDLRHHVKTVTVDQWINFVLDVPPEKIAHWSRCLNYKKLLHESTSIMKYLQYYCDRASRDPCPRSSWSMIANRIITLAPTLIPLPLLFVQNDSDDLEIQGEDGAAHGPDFRSLIMALCKKFRNCKLKATEMAGPSPGSSAAKRLNPDPESSILFATGLERRHAEELASYALELLSSTSGTRTHCLQLLVDGDRLRLWYYDAGGIIRSEWMYWIDDLPKFAAIIVAFAQLGMSGWGVGGIPTLKPPSSPRPPTNPLPNSLSGYTLMMTHKRKDGVEEDVKVTLQDEVYSQYCLVGRRTIVYGVTTEPKISEKPLVLKMSMQESDQTPENEFIEHATNSGVDHLPEVHMWSTKESEWRLSNGVWGTLFPSDDGNREYKDQSQRLIVFTKYERLDLILCAANMHNAMMQLFNCLHDLRYKANIVHRDISPGNLMYERLSDGTIWVILNDFDLAAMVHDSGLPVVENTFKHQTGTLPFMACELLDIEPRHRRGVEPPPHYLRHDYESVFWVALWLMTRPEPNGSRAPTDSEVPKRRDLSRRKRLALLKKWESGTLDVLSSRKWAIITNQTMFVQHIPTPAMRHYEEWISEFWQVLRTAYNACSNTKQDGARRKLTNVFNPPKPRVLQQNIETLGDSITLEKIQEGLRIWEEQHAQGITGFVPFFTANRIEH</sequence>
<proteinExistence type="predicted"/>
<dbReference type="Pfam" id="PF17667">
    <property type="entry name" value="Pkinase_fungal"/>
    <property type="match status" value="2"/>
</dbReference>
<reference evidence="2" key="1">
    <citation type="submission" date="2022-07" db="EMBL/GenBank/DDBJ databases">
        <title>Genome Sequence of Physisporinus lineatus.</title>
        <authorList>
            <person name="Buettner E."/>
        </authorList>
    </citation>
    <scope>NUCLEOTIDE SEQUENCE</scope>
    <source>
        <strain evidence="2">VT162</strain>
    </source>
</reference>
<dbReference type="EMBL" id="JANAWD010000742">
    <property type="protein sequence ID" value="KAJ3476176.1"/>
    <property type="molecule type" value="Genomic_DNA"/>
</dbReference>
<evidence type="ECO:0000259" key="1">
    <source>
        <dbReference type="PROSITE" id="PS50011"/>
    </source>
</evidence>
<dbReference type="PANTHER" id="PTHR38248:SF2">
    <property type="entry name" value="FUNK1 11"/>
    <property type="match status" value="1"/>
</dbReference>
<dbReference type="Gene3D" id="1.10.510.10">
    <property type="entry name" value="Transferase(Phosphotransferase) domain 1"/>
    <property type="match status" value="1"/>
</dbReference>
<dbReference type="GO" id="GO:0004672">
    <property type="term" value="F:protein kinase activity"/>
    <property type="evidence" value="ECO:0007669"/>
    <property type="project" value="InterPro"/>
</dbReference>
<dbReference type="Proteomes" id="UP001212997">
    <property type="component" value="Unassembled WGS sequence"/>
</dbReference>
<dbReference type="InterPro" id="IPR040976">
    <property type="entry name" value="Pkinase_fungal"/>
</dbReference>
<keyword evidence="3" id="KW-1185">Reference proteome</keyword>
<dbReference type="GO" id="GO:0005524">
    <property type="term" value="F:ATP binding"/>
    <property type="evidence" value="ECO:0007669"/>
    <property type="project" value="InterPro"/>
</dbReference>
<name>A0AAD5US98_9APHY</name>
<gene>
    <name evidence="2" type="ORF">NLI96_g11338</name>
</gene>